<dbReference type="AlphaFoldDB" id="A0A6J4LV15"/>
<dbReference type="PANTHER" id="PTHR36451">
    <property type="entry name" value="PAPS-DEPENDENT SULFOTRANSFERASE STF3"/>
    <property type="match status" value="1"/>
</dbReference>
<feature type="non-terminal residue" evidence="1">
    <location>
        <position position="269"/>
    </location>
</feature>
<evidence type="ECO:0000313" key="1">
    <source>
        <dbReference type="EMBL" id="CAA9342769.1"/>
    </source>
</evidence>
<dbReference type="InterPro" id="IPR052736">
    <property type="entry name" value="Stf3_sulfotransferase"/>
</dbReference>
<dbReference type="SUPFAM" id="SSF52540">
    <property type="entry name" value="P-loop containing nucleoside triphosphate hydrolases"/>
    <property type="match status" value="1"/>
</dbReference>
<dbReference type="Pfam" id="PF13469">
    <property type="entry name" value="Sulfotransfer_3"/>
    <property type="match status" value="1"/>
</dbReference>
<dbReference type="Gene3D" id="3.40.50.300">
    <property type="entry name" value="P-loop containing nucleotide triphosphate hydrolases"/>
    <property type="match status" value="1"/>
</dbReference>
<protein>
    <recommendedName>
        <fullName evidence="2">Sulfotransferase</fullName>
    </recommendedName>
</protein>
<evidence type="ECO:0008006" key="2">
    <source>
        <dbReference type="Google" id="ProtNLM"/>
    </source>
</evidence>
<proteinExistence type="predicted"/>
<gene>
    <name evidence="1" type="ORF">AVDCRST_MAG93-6728</name>
</gene>
<dbReference type="EMBL" id="CADCTR010002267">
    <property type="protein sequence ID" value="CAA9342769.1"/>
    <property type="molecule type" value="Genomic_DNA"/>
</dbReference>
<accession>A0A6J4LV15</accession>
<reference evidence="1" key="1">
    <citation type="submission" date="2020-02" db="EMBL/GenBank/DDBJ databases">
        <authorList>
            <person name="Meier V. D."/>
        </authorList>
    </citation>
    <scope>NUCLEOTIDE SEQUENCE</scope>
    <source>
        <strain evidence="1">AVDCRST_MAG93</strain>
    </source>
</reference>
<name>A0A6J4LV15_9CHLR</name>
<sequence length="269" mass="31568">MTGSEAENIRVFLANRVFTLVYGITLQEWLRLLFKHRLAIDPRYWPRAMFMSGTSVLNSLLRRHENSTYGLKVVDVKIKPPVFILGHWRSGTTHLHNLLAVDRQFAYPSAYQVCNPHTFLSMERYSRLVFVSPKTRMIDNMSFGPEVPLEDEFATCGTLRSPYLGWVFPQAADHYERYLTFRGVPEEEIAEWKAALLLFCKKLTWKYDRPLLLKSPPHTCRIGLLLDMFPDARFIHIYRNPYTVFQSTKQQYCRTLRTMTLQSVDLQHL</sequence>
<dbReference type="PANTHER" id="PTHR36451:SF1">
    <property type="entry name" value="OMEGA-HYDROXY-BETA-DIHYDROMENAQUINONE-9 SULFOTRANSFERASE STF3"/>
    <property type="match status" value="1"/>
</dbReference>
<dbReference type="InterPro" id="IPR027417">
    <property type="entry name" value="P-loop_NTPase"/>
</dbReference>
<organism evidence="1">
    <name type="scientific">uncultured Chloroflexia bacterium</name>
    <dbReference type="NCBI Taxonomy" id="1672391"/>
    <lineage>
        <taxon>Bacteria</taxon>
        <taxon>Bacillati</taxon>
        <taxon>Chloroflexota</taxon>
        <taxon>Chloroflexia</taxon>
        <taxon>environmental samples</taxon>
    </lineage>
</organism>